<proteinExistence type="predicted"/>
<evidence type="ECO:0000313" key="1">
    <source>
        <dbReference type="EMBL" id="PSB59010.1"/>
    </source>
</evidence>
<evidence type="ECO:0000313" key="2">
    <source>
        <dbReference type="Proteomes" id="UP000238937"/>
    </source>
</evidence>
<comment type="caution">
    <text evidence="1">The sequence shown here is derived from an EMBL/GenBank/DDBJ whole genome shotgun (WGS) entry which is preliminary data.</text>
</comment>
<reference evidence="1 2" key="1">
    <citation type="submission" date="2018-03" db="EMBL/GenBank/DDBJ databases">
        <title>The ancient ancestry and fast evolution of plastids.</title>
        <authorList>
            <person name="Moore K.R."/>
            <person name="Magnabosco C."/>
            <person name="Momper L."/>
            <person name="Gold D.A."/>
            <person name="Bosak T."/>
            <person name="Fournier G.P."/>
        </authorList>
    </citation>
    <scope>NUCLEOTIDE SEQUENCE [LARGE SCALE GENOMIC DNA]</scope>
    <source>
        <strain evidence="1 2">CCALA 037</strain>
    </source>
</reference>
<keyword evidence="2" id="KW-1185">Reference proteome</keyword>
<organism evidence="1 2">
    <name type="scientific">Chamaesiphon polymorphus CCALA 037</name>
    <dbReference type="NCBI Taxonomy" id="2107692"/>
    <lineage>
        <taxon>Bacteria</taxon>
        <taxon>Bacillati</taxon>
        <taxon>Cyanobacteriota</taxon>
        <taxon>Cyanophyceae</taxon>
        <taxon>Gomontiellales</taxon>
        <taxon>Chamaesiphonaceae</taxon>
        <taxon>Chamaesiphon</taxon>
    </lineage>
</organism>
<gene>
    <name evidence="1" type="ORF">C7B77_02625</name>
</gene>
<dbReference type="EMBL" id="PVWO01000017">
    <property type="protein sequence ID" value="PSB59010.1"/>
    <property type="molecule type" value="Genomic_DNA"/>
</dbReference>
<sequence>MLEYAKNPLESIGVDGWMGGWVDKWMGGWVDEWMGNITIFSSLPSPRSQLPAFCLKPKA</sequence>
<dbReference type="AlphaFoldDB" id="A0A2T1GM81"/>
<accession>A0A2T1GM81</accession>
<name>A0A2T1GM81_9CYAN</name>
<dbReference type="Proteomes" id="UP000238937">
    <property type="component" value="Unassembled WGS sequence"/>
</dbReference>
<protein>
    <submittedName>
        <fullName evidence="1">Uncharacterized protein</fullName>
    </submittedName>
</protein>